<keyword evidence="1" id="KW-0812">Transmembrane</keyword>
<dbReference type="OrthoDB" id="6277218at2759"/>
<dbReference type="GO" id="GO:0005634">
    <property type="term" value="C:nucleus"/>
    <property type="evidence" value="ECO:0000318"/>
    <property type="project" value="GO_Central"/>
</dbReference>
<evidence type="ECO:0000256" key="1">
    <source>
        <dbReference type="SAM" id="Phobius"/>
    </source>
</evidence>
<gene>
    <name evidence="3" type="primary">20198061</name>
    <name evidence="2" type="ORF">HELRODRAFT_158821</name>
</gene>
<dbReference type="Proteomes" id="UP000015101">
    <property type="component" value="Unassembled WGS sequence"/>
</dbReference>
<keyword evidence="1" id="KW-0472">Membrane</keyword>
<proteinExistence type="predicted"/>
<dbReference type="EnsemblMetazoa" id="HelroT158821">
    <property type="protein sequence ID" value="HelroP158821"/>
    <property type="gene ID" value="HelroG158821"/>
</dbReference>
<reference evidence="2 4" key="2">
    <citation type="journal article" date="2013" name="Nature">
        <title>Insights into bilaterian evolution from three spiralian genomes.</title>
        <authorList>
            <person name="Simakov O."/>
            <person name="Marletaz F."/>
            <person name="Cho S.J."/>
            <person name="Edsinger-Gonzales E."/>
            <person name="Havlak P."/>
            <person name="Hellsten U."/>
            <person name="Kuo D.H."/>
            <person name="Larsson T."/>
            <person name="Lv J."/>
            <person name="Arendt D."/>
            <person name="Savage R."/>
            <person name="Osoegawa K."/>
            <person name="de Jong P."/>
            <person name="Grimwood J."/>
            <person name="Chapman J.A."/>
            <person name="Shapiro H."/>
            <person name="Aerts A."/>
            <person name="Otillar R.P."/>
            <person name="Terry A.Y."/>
            <person name="Boore J.L."/>
            <person name="Grigoriev I.V."/>
            <person name="Lindberg D.R."/>
            <person name="Seaver E.C."/>
            <person name="Weisblat D.A."/>
            <person name="Putnam N.H."/>
            <person name="Rokhsar D.S."/>
        </authorList>
    </citation>
    <scope>NUCLEOTIDE SEQUENCE</scope>
</reference>
<dbReference type="OMA" id="AHTHEQM"/>
<dbReference type="RefSeq" id="XP_009009045.1">
    <property type="nucleotide sequence ID" value="XM_009010797.1"/>
</dbReference>
<reference evidence="4" key="1">
    <citation type="submission" date="2012-12" db="EMBL/GenBank/DDBJ databases">
        <authorList>
            <person name="Hellsten U."/>
            <person name="Grimwood J."/>
            <person name="Chapman J.A."/>
            <person name="Shapiro H."/>
            <person name="Aerts A."/>
            <person name="Otillar R.P."/>
            <person name="Terry A.Y."/>
            <person name="Boore J.L."/>
            <person name="Simakov O."/>
            <person name="Marletaz F."/>
            <person name="Cho S.-J."/>
            <person name="Edsinger-Gonzales E."/>
            <person name="Havlak P."/>
            <person name="Kuo D.-H."/>
            <person name="Larsson T."/>
            <person name="Lv J."/>
            <person name="Arendt D."/>
            <person name="Savage R."/>
            <person name="Osoegawa K."/>
            <person name="de Jong P."/>
            <person name="Lindberg D.R."/>
            <person name="Seaver E.C."/>
            <person name="Weisblat D.A."/>
            <person name="Putnam N.H."/>
            <person name="Grigoriev I.V."/>
            <person name="Rokhsar D.S."/>
        </authorList>
    </citation>
    <scope>NUCLEOTIDE SEQUENCE</scope>
</reference>
<evidence type="ECO:0008006" key="5">
    <source>
        <dbReference type="Google" id="ProtNLM"/>
    </source>
</evidence>
<evidence type="ECO:0000313" key="3">
    <source>
        <dbReference type="EnsemblMetazoa" id="HelroP158821"/>
    </source>
</evidence>
<dbReference type="GeneID" id="20198061"/>
<dbReference type="EMBL" id="AMQM01000140">
    <property type="status" value="NOT_ANNOTATED_CDS"/>
    <property type="molecule type" value="Genomic_DNA"/>
</dbReference>
<dbReference type="AlphaFoldDB" id="T1ENB1"/>
<dbReference type="GO" id="GO:0003677">
    <property type="term" value="F:DNA binding"/>
    <property type="evidence" value="ECO:0000318"/>
    <property type="project" value="GO_Central"/>
</dbReference>
<organism evidence="3 4">
    <name type="scientific">Helobdella robusta</name>
    <name type="common">Californian leech</name>
    <dbReference type="NCBI Taxonomy" id="6412"/>
    <lineage>
        <taxon>Eukaryota</taxon>
        <taxon>Metazoa</taxon>
        <taxon>Spiralia</taxon>
        <taxon>Lophotrochozoa</taxon>
        <taxon>Annelida</taxon>
        <taxon>Clitellata</taxon>
        <taxon>Hirudinea</taxon>
        <taxon>Rhynchobdellida</taxon>
        <taxon>Glossiphoniidae</taxon>
        <taxon>Helobdella</taxon>
    </lineage>
</organism>
<sequence>MMYGISTKECRKIAYEMTKINGIRFPTTWKTEECAGLKWFRLFMKRHPSLSIRSPEACSLLRATSFNRHNIGQFYKNIEKIFLKSPQLADPSRIFNLNKTVQKRCSKVVGAKGMKQVNQATSAEKGSLVTTCCIICANGTFLLPVMVFPRVRFQKRMLKGGPVGTLGLAGKTGWMTAELFLPCPSVLDHLDPTYHIFSSTSSYTGQLAPVTFLTPEQFKGYPKAGNGKTNNKKKEEVS</sequence>
<dbReference type="CTD" id="20198061"/>
<feature type="transmembrane region" description="Helical" evidence="1">
    <location>
        <begin position="128"/>
        <end position="149"/>
    </location>
</feature>
<name>T1ENB1_HELRO</name>
<dbReference type="EMBL" id="KB095811">
    <property type="protein sequence ID" value="ESO12325.1"/>
    <property type="molecule type" value="Genomic_DNA"/>
</dbReference>
<dbReference type="HOGENOM" id="CLU_1166949_0_0_1"/>
<dbReference type="KEGG" id="hro:HELRODRAFT_158821"/>
<protein>
    <recommendedName>
        <fullName evidence="5">HTH CENPB-type domain-containing protein</fullName>
    </recommendedName>
</protein>
<keyword evidence="4" id="KW-1185">Reference proteome</keyword>
<evidence type="ECO:0000313" key="4">
    <source>
        <dbReference type="Proteomes" id="UP000015101"/>
    </source>
</evidence>
<evidence type="ECO:0000313" key="2">
    <source>
        <dbReference type="EMBL" id="ESO12325.1"/>
    </source>
</evidence>
<accession>T1ENB1</accession>
<dbReference type="InParanoid" id="T1ENB1"/>
<reference evidence="3" key="3">
    <citation type="submission" date="2015-06" db="UniProtKB">
        <authorList>
            <consortium name="EnsemblMetazoa"/>
        </authorList>
    </citation>
    <scope>IDENTIFICATION</scope>
</reference>
<dbReference type="eggNOG" id="KOG3105">
    <property type="taxonomic scope" value="Eukaryota"/>
</dbReference>
<keyword evidence="1" id="KW-1133">Transmembrane helix</keyword>